<gene>
    <name evidence="1" type="ORF">WR25_03987</name>
</gene>
<evidence type="ECO:0000313" key="2">
    <source>
        <dbReference type="Proteomes" id="UP000218231"/>
    </source>
</evidence>
<dbReference type="AlphaFoldDB" id="A0A2A2KQB3"/>
<dbReference type="Proteomes" id="UP000218231">
    <property type="component" value="Unassembled WGS sequence"/>
</dbReference>
<keyword evidence="2" id="KW-1185">Reference proteome</keyword>
<accession>A0A2A2KQB3</accession>
<dbReference type="EMBL" id="LIAE01007976">
    <property type="protein sequence ID" value="PAV76007.1"/>
    <property type="molecule type" value="Genomic_DNA"/>
</dbReference>
<organism evidence="1 2">
    <name type="scientific">Diploscapter pachys</name>
    <dbReference type="NCBI Taxonomy" id="2018661"/>
    <lineage>
        <taxon>Eukaryota</taxon>
        <taxon>Metazoa</taxon>
        <taxon>Ecdysozoa</taxon>
        <taxon>Nematoda</taxon>
        <taxon>Chromadorea</taxon>
        <taxon>Rhabditida</taxon>
        <taxon>Rhabditina</taxon>
        <taxon>Rhabditomorpha</taxon>
        <taxon>Rhabditoidea</taxon>
        <taxon>Rhabditidae</taxon>
        <taxon>Diploscapter</taxon>
    </lineage>
</organism>
<comment type="caution">
    <text evidence="1">The sequence shown here is derived from an EMBL/GenBank/DDBJ whole genome shotgun (WGS) entry which is preliminary data.</text>
</comment>
<name>A0A2A2KQB3_9BILA</name>
<protein>
    <submittedName>
        <fullName evidence="1">Uncharacterized protein</fullName>
    </submittedName>
</protein>
<evidence type="ECO:0000313" key="1">
    <source>
        <dbReference type="EMBL" id="PAV76007.1"/>
    </source>
</evidence>
<proteinExistence type="predicted"/>
<reference evidence="1 2" key="1">
    <citation type="journal article" date="2017" name="Curr. Biol.">
        <title>Genome architecture and evolution of a unichromosomal asexual nematode.</title>
        <authorList>
            <person name="Fradin H."/>
            <person name="Zegar C."/>
            <person name="Gutwein M."/>
            <person name="Lucas J."/>
            <person name="Kovtun M."/>
            <person name="Corcoran D."/>
            <person name="Baugh L.R."/>
            <person name="Kiontke K."/>
            <person name="Gunsalus K."/>
            <person name="Fitch D.H."/>
            <person name="Piano F."/>
        </authorList>
    </citation>
    <scope>NUCLEOTIDE SEQUENCE [LARGE SCALE GENOMIC DNA]</scope>
    <source>
        <strain evidence="1">PF1309</strain>
    </source>
</reference>
<sequence>MKLIKSLPSFYLHKLHGELCEVQLVYSPHDHPQCLSPPSSLQICREPFACTDRVLLSVDATWNALLKCYMNEGVLTQGDLEDMKQIKAKIGDPLNNLPSDDENVDEDQEECTNSFPLWFTIHYRSRHPFECKTCSTPLPPIMTKLLLTCVPMTIE</sequence>